<protein>
    <recommendedName>
        <fullName evidence="2">DUF1488 domain-containing protein</fullName>
    </recommendedName>
</protein>
<dbReference type="InterPro" id="IPR009962">
    <property type="entry name" value="DUF1488"/>
</dbReference>
<dbReference type="EMBL" id="CAADHB010000014">
    <property type="protein sequence ID" value="VFK78415.1"/>
    <property type="molecule type" value="Genomic_DNA"/>
</dbReference>
<dbReference type="Gene3D" id="3.30.160.140">
    <property type="entry name" value="Shew3726-like"/>
    <property type="match status" value="1"/>
</dbReference>
<dbReference type="SUPFAM" id="SSF160272">
    <property type="entry name" value="Shew3726-like"/>
    <property type="match status" value="1"/>
</dbReference>
<accession>A0A451BJD9</accession>
<sequence length="115" mass="13175">MHLTRHRTLPSNKTEISFPLLESWNPMTKVATIVAEVNRKRVLCRVSIEVLQEKWGASEEEPMRTVVDNRKALQTAARKVIESEGYEEDGSIIIRSENISSRHEVVYAEPNTVEN</sequence>
<evidence type="ECO:0000313" key="1">
    <source>
        <dbReference type="EMBL" id="VFK78415.1"/>
    </source>
</evidence>
<dbReference type="Pfam" id="PF07369">
    <property type="entry name" value="DUF1488"/>
    <property type="match status" value="1"/>
</dbReference>
<gene>
    <name evidence="1" type="ORF">BECKSD772D_GA0070982_101420</name>
</gene>
<name>A0A451BJD9_9GAMM</name>
<proteinExistence type="predicted"/>
<reference evidence="1" key="1">
    <citation type="submission" date="2019-02" db="EMBL/GenBank/DDBJ databases">
        <authorList>
            <person name="Gruber-Vodicka R. H."/>
            <person name="Seah K. B. B."/>
        </authorList>
    </citation>
    <scope>NUCLEOTIDE SEQUENCE</scope>
    <source>
        <strain evidence="1">BECK_S127</strain>
    </source>
</reference>
<dbReference type="AlphaFoldDB" id="A0A451BJD9"/>
<organism evidence="1">
    <name type="scientific">Candidatus Kentrum sp. SD</name>
    <dbReference type="NCBI Taxonomy" id="2126332"/>
    <lineage>
        <taxon>Bacteria</taxon>
        <taxon>Pseudomonadati</taxon>
        <taxon>Pseudomonadota</taxon>
        <taxon>Gammaproteobacteria</taxon>
        <taxon>Candidatus Kentrum</taxon>
    </lineage>
</organism>
<evidence type="ECO:0008006" key="2">
    <source>
        <dbReference type="Google" id="ProtNLM"/>
    </source>
</evidence>
<dbReference type="InterPro" id="IPR036692">
    <property type="entry name" value="Shew3726-like_sf"/>
</dbReference>